<protein>
    <recommendedName>
        <fullName evidence="12">Sec20 C-terminal domain-containing protein</fullName>
    </recommendedName>
</protein>
<evidence type="ECO:0000256" key="4">
    <source>
        <dbReference type="ARBA" id="ARBA00022824"/>
    </source>
</evidence>
<comment type="similarity">
    <text evidence="9">Belongs to the SEC20 family.</text>
</comment>
<dbReference type="EMBL" id="JAAAJB010000360">
    <property type="protein sequence ID" value="KAG0257461.1"/>
    <property type="molecule type" value="Genomic_DNA"/>
</dbReference>
<accession>A0A9P6Q142</accession>
<dbReference type="GO" id="GO:0005484">
    <property type="term" value="F:SNAP receptor activity"/>
    <property type="evidence" value="ECO:0007669"/>
    <property type="project" value="InterPro"/>
</dbReference>
<gene>
    <name evidence="13" type="ORF">DFQ27_005129</name>
</gene>
<evidence type="ECO:0000256" key="8">
    <source>
        <dbReference type="ARBA" id="ARBA00023136"/>
    </source>
</evidence>
<evidence type="ECO:0000256" key="1">
    <source>
        <dbReference type="ARBA" id="ARBA00004163"/>
    </source>
</evidence>
<evidence type="ECO:0000256" key="6">
    <source>
        <dbReference type="ARBA" id="ARBA00022989"/>
    </source>
</evidence>
<keyword evidence="8 11" id="KW-0472">Membrane</keyword>
<evidence type="ECO:0000256" key="9">
    <source>
        <dbReference type="ARBA" id="ARBA00037934"/>
    </source>
</evidence>
<evidence type="ECO:0000313" key="14">
    <source>
        <dbReference type="Proteomes" id="UP000807716"/>
    </source>
</evidence>
<keyword evidence="14" id="KW-1185">Reference proteome</keyword>
<evidence type="ECO:0000256" key="2">
    <source>
        <dbReference type="ARBA" id="ARBA00022448"/>
    </source>
</evidence>
<dbReference type="InterPro" id="IPR056173">
    <property type="entry name" value="Sec20_C"/>
</dbReference>
<reference evidence="13" key="1">
    <citation type="journal article" date="2020" name="Fungal Divers.">
        <title>Resolving the Mortierellaceae phylogeny through synthesis of multi-gene phylogenetics and phylogenomics.</title>
        <authorList>
            <person name="Vandepol N."/>
            <person name="Liber J."/>
            <person name="Desiro A."/>
            <person name="Na H."/>
            <person name="Kennedy M."/>
            <person name="Barry K."/>
            <person name="Grigoriev I.V."/>
            <person name="Miller A.N."/>
            <person name="O'Donnell K."/>
            <person name="Stajich J.E."/>
            <person name="Bonito G."/>
        </authorList>
    </citation>
    <scope>NUCLEOTIDE SEQUENCE</scope>
    <source>
        <strain evidence="13">BC1065</strain>
    </source>
</reference>
<evidence type="ECO:0000256" key="7">
    <source>
        <dbReference type="ARBA" id="ARBA00023054"/>
    </source>
</evidence>
<dbReference type="GO" id="GO:0006890">
    <property type="term" value="P:retrograde vesicle-mediated transport, Golgi to endoplasmic reticulum"/>
    <property type="evidence" value="ECO:0007669"/>
    <property type="project" value="InterPro"/>
</dbReference>
<feature type="non-terminal residue" evidence="13">
    <location>
        <position position="1"/>
    </location>
</feature>
<keyword evidence="3 11" id="KW-0812">Transmembrane</keyword>
<comment type="subcellular location">
    <subcellularLocation>
        <location evidence="1">Endoplasmic reticulum membrane</location>
        <topology evidence="1">Single-pass type IV membrane protein</topology>
    </subcellularLocation>
</comment>
<dbReference type="Proteomes" id="UP000807716">
    <property type="component" value="Unassembled WGS sequence"/>
</dbReference>
<dbReference type="InterPro" id="IPR005606">
    <property type="entry name" value="Sec20"/>
</dbReference>
<sequence>MPPIPPLLPRPVQAQMDALRKQYHALDSLITRLSTLSGSPLSVQQELSRQAREEARAIETKIEDLKLLADEQDKESDRTMILVMLERIEAQFKQQQQSLRQAILTSKQTIDKEAKSERELLLGGSRSASELSEIRRRGASGGNGPTAEYLLNTSKEHNESLSRTLKLMQQEVERTAHSAKVIDDSSRTLRSTVNEYQTYDEVLKRGKHLITKLSQADWTDRLLIGFGLLVFSLVVLYILKKRIADRGISLIGYLLMPARWFLALLMPSLRVPPPMPPPVLPDEAATIAKDAVTAAVTAAAPTATIVTKVAEKILEQIRIVQEQQHAEL</sequence>
<comment type="caution">
    <text evidence="13">The sequence shown here is derived from an EMBL/GenBank/DDBJ whole genome shotgun (WGS) entry which is preliminary data.</text>
</comment>
<keyword evidence="6 11" id="KW-1133">Transmembrane helix</keyword>
<dbReference type="AlphaFoldDB" id="A0A9P6Q142"/>
<keyword evidence="5" id="KW-0931">ER-Golgi transport</keyword>
<dbReference type="PANTHER" id="PTHR12825">
    <property type="entry name" value="BNIP1-RELATED"/>
    <property type="match status" value="1"/>
</dbReference>
<dbReference type="GO" id="GO:0005789">
    <property type="term" value="C:endoplasmic reticulum membrane"/>
    <property type="evidence" value="ECO:0007669"/>
    <property type="project" value="UniProtKB-SubCell"/>
</dbReference>
<name>A0A9P6Q142_9FUNG</name>
<evidence type="ECO:0000313" key="13">
    <source>
        <dbReference type="EMBL" id="KAG0257461.1"/>
    </source>
</evidence>
<dbReference type="GO" id="GO:0031201">
    <property type="term" value="C:SNARE complex"/>
    <property type="evidence" value="ECO:0007669"/>
    <property type="project" value="TreeGrafter"/>
</dbReference>
<feature type="domain" description="Sec20 C-terminal" evidence="12">
    <location>
        <begin position="155"/>
        <end position="243"/>
    </location>
</feature>
<evidence type="ECO:0000256" key="3">
    <source>
        <dbReference type="ARBA" id="ARBA00022692"/>
    </source>
</evidence>
<feature type="coiled-coil region" evidence="10">
    <location>
        <begin position="48"/>
        <end position="105"/>
    </location>
</feature>
<keyword evidence="4" id="KW-0256">Endoplasmic reticulum</keyword>
<keyword evidence="7 10" id="KW-0175">Coiled coil</keyword>
<evidence type="ECO:0000256" key="10">
    <source>
        <dbReference type="SAM" id="Coils"/>
    </source>
</evidence>
<evidence type="ECO:0000259" key="12">
    <source>
        <dbReference type="Pfam" id="PF03908"/>
    </source>
</evidence>
<dbReference type="OrthoDB" id="46868at2759"/>
<dbReference type="PANTHER" id="PTHR12825:SF0">
    <property type="entry name" value="VESICLE TRANSPORT PROTEIN SEC20"/>
    <property type="match status" value="1"/>
</dbReference>
<keyword evidence="2" id="KW-0813">Transport</keyword>
<dbReference type="Pfam" id="PF03908">
    <property type="entry name" value="Sec20"/>
    <property type="match status" value="1"/>
</dbReference>
<organism evidence="13 14">
    <name type="scientific">Actinomortierella ambigua</name>
    <dbReference type="NCBI Taxonomy" id="1343610"/>
    <lineage>
        <taxon>Eukaryota</taxon>
        <taxon>Fungi</taxon>
        <taxon>Fungi incertae sedis</taxon>
        <taxon>Mucoromycota</taxon>
        <taxon>Mortierellomycotina</taxon>
        <taxon>Mortierellomycetes</taxon>
        <taxon>Mortierellales</taxon>
        <taxon>Mortierellaceae</taxon>
        <taxon>Actinomortierella</taxon>
    </lineage>
</organism>
<evidence type="ECO:0000256" key="11">
    <source>
        <dbReference type="SAM" id="Phobius"/>
    </source>
</evidence>
<proteinExistence type="inferred from homology"/>
<evidence type="ECO:0000256" key="5">
    <source>
        <dbReference type="ARBA" id="ARBA00022892"/>
    </source>
</evidence>
<feature type="transmembrane region" description="Helical" evidence="11">
    <location>
        <begin position="222"/>
        <end position="239"/>
    </location>
</feature>